<comment type="caution">
    <text evidence="1">The sequence shown here is derived from an EMBL/GenBank/DDBJ whole genome shotgun (WGS) entry which is preliminary data.</text>
</comment>
<name>A0A4U1D6K7_9BACI</name>
<dbReference type="EMBL" id="SWBM01000002">
    <property type="protein sequence ID" value="TKC16716.1"/>
    <property type="molecule type" value="Genomic_DNA"/>
</dbReference>
<dbReference type="RefSeq" id="WP_078989024.1">
    <property type="nucleotide sequence ID" value="NZ_SWBM01000002.1"/>
</dbReference>
<dbReference type="Proteomes" id="UP000307756">
    <property type="component" value="Unassembled WGS sequence"/>
</dbReference>
<dbReference type="AlphaFoldDB" id="A0A4U1D6K7"/>
<organism evidence="1 2">
    <name type="scientific">Robertmurraya kyonggiensis</name>
    <dbReference type="NCBI Taxonomy" id="1037680"/>
    <lineage>
        <taxon>Bacteria</taxon>
        <taxon>Bacillati</taxon>
        <taxon>Bacillota</taxon>
        <taxon>Bacilli</taxon>
        <taxon>Bacillales</taxon>
        <taxon>Bacillaceae</taxon>
        <taxon>Robertmurraya</taxon>
    </lineage>
</organism>
<gene>
    <name evidence="1" type="ORF">FA727_11620</name>
</gene>
<sequence>MIRNTRDRLAKEISNKKGIDLIQAQEIIDLFLQLIHEEGYAVIKQNTQYAKKQMDSSLSSSDNVEKT</sequence>
<keyword evidence="2" id="KW-1185">Reference proteome</keyword>
<reference evidence="1 2" key="1">
    <citation type="journal article" date="2011" name="J. Microbiol.">
        <title>Bacillus kyonggiensis sp. nov., isolated from soil of a lettuce field.</title>
        <authorList>
            <person name="Dong K."/>
            <person name="Lee S."/>
        </authorList>
    </citation>
    <scope>NUCLEOTIDE SEQUENCE [LARGE SCALE GENOMIC DNA]</scope>
    <source>
        <strain evidence="1 2">NB22</strain>
    </source>
</reference>
<evidence type="ECO:0000313" key="1">
    <source>
        <dbReference type="EMBL" id="TKC16716.1"/>
    </source>
</evidence>
<accession>A0A4U1D6K7</accession>
<proteinExistence type="predicted"/>
<evidence type="ECO:0000313" key="2">
    <source>
        <dbReference type="Proteomes" id="UP000307756"/>
    </source>
</evidence>
<protein>
    <submittedName>
        <fullName evidence="1">Uncharacterized protein</fullName>
    </submittedName>
</protein>